<keyword evidence="2" id="KW-1185">Reference proteome</keyword>
<comment type="caution">
    <text evidence="1">The sequence shown here is derived from an EMBL/GenBank/DDBJ whole genome shotgun (WGS) entry which is preliminary data.</text>
</comment>
<dbReference type="GO" id="GO:0005886">
    <property type="term" value="C:plasma membrane"/>
    <property type="evidence" value="ECO:0007669"/>
    <property type="project" value="TreeGrafter"/>
</dbReference>
<proteinExistence type="predicted"/>
<dbReference type="PANTHER" id="PTHR28245">
    <property type="entry name" value="ARF3-INTERACTING PROTEIN 1"/>
    <property type="match status" value="1"/>
</dbReference>
<dbReference type="InParanoid" id="A0A1C7MUU4"/>
<organism evidence="1 2">
    <name type="scientific">Choanephora cucurbitarum</name>
    <dbReference type="NCBI Taxonomy" id="101091"/>
    <lineage>
        <taxon>Eukaryota</taxon>
        <taxon>Fungi</taxon>
        <taxon>Fungi incertae sedis</taxon>
        <taxon>Mucoromycota</taxon>
        <taxon>Mucoromycotina</taxon>
        <taxon>Mucoromycetes</taxon>
        <taxon>Mucorales</taxon>
        <taxon>Mucorineae</taxon>
        <taxon>Choanephoraceae</taxon>
        <taxon>Choanephoroideae</taxon>
        <taxon>Choanephora</taxon>
    </lineage>
</organism>
<dbReference type="AlphaFoldDB" id="A0A1C7MUU4"/>
<name>A0A1C7MUU4_9FUNG</name>
<dbReference type="Proteomes" id="UP000093000">
    <property type="component" value="Unassembled WGS sequence"/>
</dbReference>
<dbReference type="InterPro" id="IPR052809">
    <property type="entry name" value="Actin_polarity_regulatory"/>
</dbReference>
<reference evidence="1 2" key="1">
    <citation type="submission" date="2016-03" db="EMBL/GenBank/DDBJ databases">
        <title>Choanephora cucurbitarum.</title>
        <authorList>
            <person name="Min B."/>
            <person name="Park H."/>
            <person name="Park J.-H."/>
            <person name="Shin H.-D."/>
            <person name="Choi I.-G."/>
        </authorList>
    </citation>
    <scope>NUCLEOTIDE SEQUENCE [LARGE SCALE GENOMIC DNA]</scope>
    <source>
        <strain evidence="1 2">KUS-F28377</strain>
    </source>
</reference>
<sequence>MQEANLGYGPVFADEATKKKELKANANRIEGWRQTIAYRYYEQDRNLWLQNTCIKNLDIYRQISKFKKLRHIPDQEISDIYDAFLKSIVTHRQMIEFLSYLPQNQGGLSPLGLGLFHSNPAIRRQTVDLFRRLERSPIGIKFIHDLSRFQRIAYERQAAFFEAEHNQSTTSFASSSSTITITPNIPLSQQ</sequence>
<dbReference type="OrthoDB" id="66409at2759"/>
<dbReference type="PANTHER" id="PTHR28245:SF1">
    <property type="entry name" value="ARF3-INTERACTING PROTEIN 1"/>
    <property type="match status" value="1"/>
</dbReference>
<dbReference type="EMBL" id="LUGH01001903">
    <property type="protein sequence ID" value="OBZ80631.1"/>
    <property type="molecule type" value="Genomic_DNA"/>
</dbReference>
<dbReference type="GO" id="GO:0051666">
    <property type="term" value="P:actin cortical patch localization"/>
    <property type="evidence" value="ECO:0007669"/>
    <property type="project" value="TreeGrafter"/>
</dbReference>
<feature type="non-terminal residue" evidence="1">
    <location>
        <position position="190"/>
    </location>
</feature>
<evidence type="ECO:0000313" key="1">
    <source>
        <dbReference type="EMBL" id="OBZ80631.1"/>
    </source>
</evidence>
<dbReference type="STRING" id="101091.A0A1C7MUU4"/>
<gene>
    <name evidence="1" type="primary">mesA_1</name>
    <name evidence="1" type="ORF">A0J61_11319</name>
</gene>
<accession>A0A1C7MUU4</accession>
<evidence type="ECO:0000313" key="2">
    <source>
        <dbReference type="Proteomes" id="UP000093000"/>
    </source>
</evidence>
<protein>
    <submittedName>
        <fullName evidence="1">Protein mesA</fullName>
    </submittedName>
</protein>